<protein>
    <submittedName>
        <fullName evidence="1">Uncharacterized protein</fullName>
    </submittedName>
</protein>
<evidence type="ECO:0000313" key="1">
    <source>
        <dbReference type="EMBL" id="AWV47363.1"/>
    </source>
</evidence>
<dbReference type="AlphaFoldDB" id="A0AAD0P7V7"/>
<evidence type="ECO:0000313" key="2">
    <source>
        <dbReference type="Proteomes" id="UP000249682"/>
    </source>
</evidence>
<accession>A0AAD0P7V7</accession>
<sequence length="79" mass="8880">MHVSRQDDSRFGWYAGNGCAEDRYLGAKIIVDLLLYPAIGLRAHKYLAMKHRASIHASTSVTVNRKPTLVGLRMTRQVP</sequence>
<organism evidence="1 2">
    <name type="scientific">Mycobacterium leprae</name>
    <dbReference type="NCBI Taxonomy" id="1769"/>
    <lineage>
        <taxon>Bacteria</taxon>
        <taxon>Bacillati</taxon>
        <taxon>Actinomycetota</taxon>
        <taxon>Actinomycetes</taxon>
        <taxon>Mycobacteriales</taxon>
        <taxon>Mycobacteriaceae</taxon>
        <taxon>Mycobacterium</taxon>
    </lineage>
</organism>
<dbReference type="EMBL" id="CP029543">
    <property type="protein sequence ID" value="AWV47363.1"/>
    <property type="molecule type" value="Genomic_DNA"/>
</dbReference>
<dbReference type="Proteomes" id="UP000249682">
    <property type="component" value="Chromosome"/>
</dbReference>
<proteinExistence type="predicted"/>
<name>A0AAD0P7V7_MYCLR</name>
<reference evidence="1 2" key="1">
    <citation type="submission" date="2018-05" db="EMBL/GenBank/DDBJ databases">
        <title>Evolution of small genomes with special reference to Mycobacterium leprae.</title>
        <authorList>
            <person name="Mohanty P.S."/>
            <person name="Bansal A.K."/>
            <person name="Gupta U.D."/>
            <person name="Naaz F."/>
            <person name="Dwivedi V.D."/>
            <person name="Singh H."/>
            <person name="Gupta G."/>
            <person name="Sharma S."/>
            <person name="Arora M."/>
        </authorList>
    </citation>
    <scope>NUCLEOTIDE SEQUENCE [LARGE SCALE GENOMIC DNA]</scope>
    <source>
        <strain evidence="1 2">MRHRU-235-G</strain>
    </source>
</reference>
<gene>
    <name evidence="1" type="ORF">DIJ64_02455</name>
</gene>